<reference evidence="3" key="1">
    <citation type="submission" date="2015-12" db="EMBL/GenBank/DDBJ databases">
        <title>De novo transcriptome assembly of four potential Pierce s Disease insect vectors from Arizona vineyards.</title>
        <authorList>
            <person name="Tassone E.E."/>
        </authorList>
    </citation>
    <scope>NUCLEOTIDE SEQUENCE</scope>
</reference>
<evidence type="ECO:0000313" key="2">
    <source>
        <dbReference type="EMBL" id="JAS36256.1"/>
    </source>
</evidence>
<evidence type="ECO:0000313" key="3">
    <source>
        <dbReference type="EMBL" id="JAS37197.1"/>
    </source>
</evidence>
<sequence>NTNMKGVDRHDQMLSYYPVEHKSLRWYKKVFMHFIQMLMINAFKLHKFANRNNKKSLYQFRLDVLDHLLPQKERPRNKLVIPDMFCQKFRKDLQMGNEFSKESASSALRKENKCILHILLCAVP</sequence>
<dbReference type="InterPro" id="IPR029526">
    <property type="entry name" value="PGBD"/>
</dbReference>
<proteinExistence type="predicted"/>
<organism evidence="3">
    <name type="scientific">Clastoptera arizonana</name>
    <name type="common">Arizona spittle bug</name>
    <dbReference type="NCBI Taxonomy" id="38151"/>
    <lineage>
        <taxon>Eukaryota</taxon>
        <taxon>Metazoa</taxon>
        <taxon>Ecdysozoa</taxon>
        <taxon>Arthropoda</taxon>
        <taxon>Hexapoda</taxon>
        <taxon>Insecta</taxon>
        <taxon>Pterygota</taxon>
        <taxon>Neoptera</taxon>
        <taxon>Paraneoptera</taxon>
        <taxon>Hemiptera</taxon>
        <taxon>Auchenorrhyncha</taxon>
        <taxon>Cercopoidea</taxon>
        <taxon>Clastopteridae</taxon>
        <taxon>Clastoptera</taxon>
    </lineage>
</organism>
<gene>
    <name evidence="2" type="ORF">g.10333</name>
    <name evidence="3" type="ORF">g.10334</name>
</gene>
<dbReference type="PANTHER" id="PTHR46599">
    <property type="entry name" value="PIGGYBAC TRANSPOSABLE ELEMENT-DERIVED PROTEIN 4"/>
    <property type="match status" value="1"/>
</dbReference>
<dbReference type="Pfam" id="PF13843">
    <property type="entry name" value="DDE_Tnp_1_7"/>
    <property type="match status" value="1"/>
</dbReference>
<protein>
    <recommendedName>
        <fullName evidence="1">PiggyBac transposable element-derived protein domain-containing protein</fullName>
    </recommendedName>
</protein>
<dbReference type="PANTHER" id="PTHR46599:SF3">
    <property type="entry name" value="PIGGYBAC TRANSPOSABLE ELEMENT-DERIVED PROTEIN 4"/>
    <property type="match status" value="1"/>
</dbReference>
<dbReference type="EMBL" id="GEDC01000101">
    <property type="protein sequence ID" value="JAS37197.1"/>
    <property type="molecule type" value="Transcribed_RNA"/>
</dbReference>
<feature type="domain" description="PiggyBac transposable element-derived protein" evidence="1">
    <location>
        <begin position="1"/>
        <end position="43"/>
    </location>
</feature>
<name>A0A1B6EH03_9HEMI</name>
<dbReference type="AlphaFoldDB" id="A0A1B6EH03"/>
<feature type="non-terminal residue" evidence="3">
    <location>
        <position position="1"/>
    </location>
</feature>
<accession>A0A1B6EH03</accession>
<dbReference type="EMBL" id="GEDC01001042">
    <property type="protein sequence ID" value="JAS36256.1"/>
    <property type="molecule type" value="Transcribed_RNA"/>
</dbReference>
<evidence type="ECO:0000259" key="1">
    <source>
        <dbReference type="Pfam" id="PF13843"/>
    </source>
</evidence>